<gene>
    <name evidence="2" type="ORF">ACFFJ2_20630</name>
</gene>
<organism evidence="2 3">
    <name type="scientific">Chelativorans intermedius</name>
    <dbReference type="NCBI Taxonomy" id="515947"/>
    <lineage>
        <taxon>Bacteria</taxon>
        <taxon>Pseudomonadati</taxon>
        <taxon>Pseudomonadota</taxon>
        <taxon>Alphaproteobacteria</taxon>
        <taxon>Hyphomicrobiales</taxon>
        <taxon>Phyllobacteriaceae</taxon>
        <taxon>Chelativorans</taxon>
    </lineage>
</organism>
<evidence type="ECO:0000313" key="2">
    <source>
        <dbReference type="EMBL" id="MFC0210791.1"/>
    </source>
</evidence>
<name>A0ABV6DDQ8_9HYPH</name>
<reference evidence="2 3" key="1">
    <citation type="submission" date="2024-09" db="EMBL/GenBank/DDBJ databases">
        <authorList>
            <person name="Sun Q."/>
            <person name="Mori K."/>
        </authorList>
    </citation>
    <scope>NUCLEOTIDE SEQUENCE [LARGE SCALE GENOMIC DNA]</scope>
    <source>
        <strain evidence="2 3">CCM 8543</strain>
    </source>
</reference>
<dbReference type="InterPro" id="IPR009057">
    <property type="entry name" value="Homeodomain-like_sf"/>
</dbReference>
<dbReference type="Pfam" id="PF01527">
    <property type="entry name" value="HTH_Tnp_1"/>
    <property type="match status" value="1"/>
</dbReference>
<keyword evidence="1" id="KW-0175">Coiled coil</keyword>
<dbReference type="Gene3D" id="1.10.10.60">
    <property type="entry name" value="Homeodomain-like"/>
    <property type="match status" value="1"/>
</dbReference>
<feature type="coiled-coil region" evidence="1">
    <location>
        <begin position="53"/>
        <end position="80"/>
    </location>
</feature>
<dbReference type="InterPro" id="IPR052546">
    <property type="entry name" value="Transposase_8_domain"/>
</dbReference>
<dbReference type="InterPro" id="IPR002514">
    <property type="entry name" value="Transposase_8"/>
</dbReference>
<proteinExistence type="predicted"/>
<protein>
    <submittedName>
        <fullName evidence="2">Transposase</fullName>
    </submittedName>
</protein>
<feature type="non-terminal residue" evidence="2">
    <location>
        <position position="1"/>
    </location>
</feature>
<dbReference type="RefSeq" id="WP_261522954.1">
    <property type="nucleotide sequence ID" value="NZ_JAODNW010000093.1"/>
</dbReference>
<evidence type="ECO:0000256" key="1">
    <source>
        <dbReference type="SAM" id="Coils"/>
    </source>
</evidence>
<keyword evidence="3" id="KW-1185">Reference proteome</keyword>
<evidence type="ECO:0000313" key="3">
    <source>
        <dbReference type="Proteomes" id="UP001589755"/>
    </source>
</evidence>
<dbReference type="SUPFAM" id="SSF46689">
    <property type="entry name" value="Homeodomain-like"/>
    <property type="match status" value="1"/>
</dbReference>
<dbReference type="EMBL" id="JBHLXD010000115">
    <property type="protein sequence ID" value="MFC0210791.1"/>
    <property type="molecule type" value="Genomic_DNA"/>
</dbReference>
<comment type="caution">
    <text evidence="2">The sequence shown here is derived from an EMBL/GenBank/DDBJ whole genome shotgun (WGS) entry which is preliminary data.</text>
</comment>
<sequence length="92" mass="10247">GEQTMRKSRFTEEQIVGILQEYAAGAKVSELCRKHGMSDATLYKWKAKYGGMTVSELRRLKDLEAENAELKRLLADAMLDNAGLKGLLAKNS</sequence>
<accession>A0ABV6DDQ8</accession>
<dbReference type="PANTHER" id="PTHR33609">
    <property type="entry name" value="LOW CALCIUM RESPONSE LOCUS PROTEIN S"/>
    <property type="match status" value="1"/>
</dbReference>
<dbReference type="Proteomes" id="UP001589755">
    <property type="component" value="Unassembled WGS sequence"/>
</dbReference>
<dbReference type="PANTHER" id="PTHR33609:SF1">
    <property type="entry name" value="TRANSPOSASE"/>
    <property type="match status" value="1"/>
</dbReference>